<dbReference type="Proteomes" id="UP000006798">
    <property type="component" value="Chromosome 1"/>
</dbReference>
<reference evidence="2 3" key="1">
    <citation type="journal article" date="2011" name="J. Bacteriol.">
        <title>Complete genome sequence of the type strain Cupriavidus necator N-1.</title>
        <authorList>
            <person name="Poehlein A."/>
            <person name="Kusian B."/>
            <person name="Friedrich B."/>
            <person name="Daniel R."/>
            <person name="Bowien B."/>
        </authorList>
    </citation>
    <scope>NUCLEOTIDE SEQUENCE [LARGE SCALE GENOMIC DNA]</scope>
    <source>
        <strain evidence="3">ATCC 43291 / DSM 13513 / CCUG 52238 / LMG 8453 / N-1</strain>
    </source>
</reference>
<sequence length="221" mass="24030">MNNHEAGAHVSESRPRPGLARVLAVSMAKAIPLVVAGAGTEAVVLSGIRKHPVSTLLHPLRVQVLPLGLAGDEQGDLTVHGGLDKAVYAYPFEHYPWWNARRRACGQPESGPPLPFGAMGENLTLEGLLESQLWIGDLVRVGTALLRVESPRKPCYKFNAALGYRHAVRDMIQSGYSGVYLSVVLKGEVRAGDVVVVQAGPRELSVDSVNQWRRDGRRQLF</sequence>
<evidence type="ECO:0000313" key="3">
    <source>
        <dbReference type="Proteomes" id="UP000006798"/>
    </source>
</evidence>
<dbReference type="GO" id="GO:0030170">
    <property type="term" value="F:pyridoxal phosphate binding"/>
    <property type="evidence" value="ECO:0007669"/>
    <property type="project" value="InterPro"/>
</dbReference>
<dbReference type="EMBL" id="CP002877">
    <property type="protein sequence ID" value="AEI78958.1"/>
    <property type="molecule type" value="Genomic_DNA"/>
</dbReference>
<dbReference type="PANTHER" id="PTHR30212:SF2">
    <property type="entry name" value="PROTEIN YIIM"/>
    <property type="match status" value="1"/>
</dbReference>
<dbReference type="GO" id="GO:0030151">
    <property type="term" value="F:molybdenum ion binding"/>
    <property type="evidence" value="ECO:0007669"/>
    <property type="project" value="InterPro"/>
</dbReference>
<gene>
    <name evidence="2" type="ordered locus">CNE_1c36670</name>
</gene>
<dbReference type="HOGENOM" id="CLU_082566_1_0_4"/>
<dbReference type="GO" id="GO:0003824">
    <property type="term" value="F:catalytic activity"/>
    <property type="evidence" value="ECO:0007669"/>
    <property type="project" value="InterPro"/>
</dbReference>
<dbReference type="Pfam" id="PF03473">
    <property type="entry name" value="MOSC"/>
    <property type="match status" value="1"/>
</dbReference>
<organism evidence="2 3">
    <name type="scientific">Cupriavidus necator (strain ATCC 43291 / DSM 13513 / CCUG 52238 / LMG 8453 / N-1)</name>
    <name type="common">Ralstonia eutropha</name>
    <dbReference type="NCBI Taxonomy" id="1042878"/>
    <lineage>
        <taxon>Bacteria</taxon>
        <taxon>Pseudomonadati</taxon>
        <taxon>Pseudomonadota</taxon>
        <taxon>Betaproteobacteria</taxon>
        <taxon>Burkholderiales</taxon>
        <taxon>Burkholderiaceae</taxon>
        <taxon>Cupriavidus</taxon>
    </lineage>
</organism>
<dbReference type="KEGG" id="cnc:CNE_1c36670"/>
<dbReference type="PANTHER" id="PTHR30212">
    <property type="entry name" value="PROTEIN YIIM"/>
    <property type="match status" value="1"/>
</dbReference>
<dbReference type="AlphaFoldDB" id="G0F0S2"/>
<dbReference type="InterPro" id="IPR011037">
    <property type="entry name" value="Pyrv_Knase-like_insert_dom_sf"/>
</dbReference>
<evidence type="ECO:0000313" key="2">
    <source>
        <dbReference type="EMBL" id="AEI78958.1"/>
    </source>
</evidence>
<evidence type="ECO:0000259" key="1">
    <source>
        <dbReference type="PROSITE" id="PS51340"/>
    </source>
</evidence>
<dbReference type="Gene3D" id="2.40.33.20">
    <property type="entry name" value="PK beta-barrel domain-like"/>
    <property type="match status" value="1"/>
</dbReference>
<name>G0F0S2_CUPNN</name>
<dbReference type="InterPro" id="IPR052353">
    <property type="entry name" value="Benzoxazolinone_Detox_Enz"/>
</dbReference>
<proteinExistence type="predicted"/>
<feature type="domain" description="MOSC" evidence="1">
    <location>
        <begin position="54"/>
        <end position="198"/>
    </location>
</feature>
<protein>
    <submittedName>
        <fullName evidence="2">MOSC domain containing protein</fullName>
    </submittedName>
</protein>
<dbReference type="GeneID" id="34309473"/>
<dbReference type="RefSeq" id="WP_013958460.1">
    <property type="nucleotide sequence ID" value="NC_015726.1"/>
</dbReference>
<dbReference type="SUPFAM" id="SSF50800">
    <property type="entry name" value="PK beta-barrel domain-like"/>
    <property type="match status" value="1"/>
</dbReference>
<dbReference type="InterPro" id="IPR005302">
    <property type="entry name" value="MoCF_Sase_C"/>
</dbReference>
<dbReference type="PROSITE" id="PS51340">
    <property type="entry name" value="MOSC"/>
    <property type="match status" value="1"/>
</dbReference>
<accession>G0F0S2</accession>